<keyword evidence="1" id="KW-0472">Membrane</keyword>
<dbReference type="RefSeq" id="WP_389359737.1">
    <property type="nucleotide sequence ID" value="NZ_JBIACK010000002.1"/>
</dbReference>
<dbReference type="InterPro" id="IPR020390">
    <property type="entry name" value="Uncharacterised_YqhV"/>
</dbReference>
<evidence type="ECO:0000313" key="3">
    <source>
        <dbReference type="Proteomes" id="UP001601059"/>
    </source>
</evidence>
<keyword evidence="1" id="KW-0812">Transmembrane</keyword>
<organism evidence="2 3">
    <name type="scientific">Cytobacillus spartinae</name>
    <dbReference type="NCBI Taxonomy" id="3299023"/>
    <lineage>
        <taxon>Bacteria</taxon>
        <taxon>Bacillati</taxon>
        <taxon>Bacillota</taxon>
        <taxon>Bacilli</taxon>
        <taxon>Bacillales</taxon>
        <taxon>Bacillaceae</taxon>
        <taxon>Cytobacillus</taxon>
    </lineage>
</organism>
<comment type="caution">
    <text evidence="2">The sequence shown here is derived from an EMBL/GenBank/DDBJ whole genome shotgun (WGS) entry which is preliminary data.</text>
</comment>
<proteinExistence type="predicted"/>
<keyword evidence="1" id="KW-1133">Transmembrane helix</keyword>
<evidence type="ECO:0000313" key="2">
    <source>
        <dbReference type="EMBL" id="MFE8700505.1"/>
    </source>
</evidence>
<feature type="transmembrane region" description="Helical" evidence="1">
    <location>
        <begin position="12"/>
        <end position="33"/>
    </location>
</feature>
<name>A0ABW6KBA5_9BACI</name>
<sequence>MFNLFEKAIIGMALLRFLSGSIEVIAAILILKVNQVDKALMINSSLALIGPLILIATTTIGLVGIAEKVSFTKLLWIFCGVGCILYGVKSS</sequence>
<feature type="transmembrane region" description="Helical" evidence="1">
    <location>
        <begin position="71"/>
        <end position="88"/>
    </location>
</feature>
<dbReference type="EMBL" id="JBIACK010000002">
    <property type="protein sequence ID" value="MFE8700505.1"/>
    <property type="molecule type" value="Genomic_DNA"/>
</dbReference>
<evidence type="ECO:0000256" key="1">
    <source>
        <dbReference type="SAM" id="Phobius"/>
    </source>
</evidence>
<gene>
    <name evidence="2" type="ORF">ACFYKX_07770</name>
</gene>
<dbReference type="Pfam" id="PF10942">
    <property type="entry name" value="DUF2619"/>
    <property type="match status" value="1"/>
</dbReference>
<feature type="transmembrane region" description="Helical" evidence="1">
    <location>
        <begin position="45"/>
        <end position="65"/>
    </location>
</feature>
<keyword evidence="3" id="KW-1185">Reference proteome</keyword>
<dbReference type="Proteomes" id="UP001601059">
    <property type="component" value="Unassembled WGS sequence"/>
</dbReference>
<reference evidence="2 3" key="1">
    <citation type="submission" date="2024-08" db="EMBL/GenBank/DDBJ databases">
        <title>Two novel Cytobacillus novel species.</title>
        <authorList>
            <person name="Liu G."/>
        </authorList>
    </citation>
    <scope>NUCLEOTIDE SEQUENCE [LARGE SCALE GENOMIC DNA]</scope>
    <source>
        <strain evidence="2 3">FJAT-54145</strain>
    </source>
</reference>
<accession>A0ABW6KBA5</accession>
<protein>
    <submittedName>
        <fullName evidence="2">YqhV family protein</fullName>
    </submittedName>
</protein>